<reference evidence="2 3" key="1">
    <citation type="submission" date="2020-10" db="EMBL/GenBank/DDBJ databases">
        <title>Genome analysis of Massilia species.</title>
        <authorList>
            <person name="Jung D.-H."/>
        </authorList>
    </citation>
    <scope>NUCLEOTIDE SEQUENCE [LARGE SCALE GENOMIC DNA]</scope>
    <source>
        <strain evidence="3">sipir</strain>
    </source>
</reference>
<name>A0ABY4AE02_9BURK</name>
<feature type="compositionally biased region" description="Polar residues" evidence="1">
    <location>
        <begin position="1"/>
        <end position="14"/>
    </location>
</feature>
<accession>A0ABY4AE02</accession>
<keyword evidence="3" id="KW-1185">Reference proteome</keyword>
<evidence type="ECO:0000313" key="2">
    <source>
        <dbReference type="EMBL" id="UOD33018.1"/>
    </source>
</evidence>
<feature type="region of interest" description="Disordered" evidence="1">
    <location>
        <begin position="1"/>
        <end position="40"/>
    </location>
</feature>
<protein>
    <submittedName>
        <fullName evidence="2">Uncharacterized protein</fullName>
    </submittedName>
</protein>
<sequence>MFPLTRSLSFSTPSVAPAPTAHSQESGAPSPAANAQQADGAVARTRLANAGAAMRRLSMQSLNEAAEPKPMTVSIAGATHPVTADDAGSLFDGQETALLKDGQEITIDANNPVFSRRGPNQEVMGNREEDRHAAGDKHAWYPIHQADAGKSHNQKPAYVRADAFVSMKGVPDTSLNHLLPVKLRARAAPVSAYKKMSDCASPKEFIEHQKNYQNKLKQEYSKDSIMTSHRSVGFEYEFTGHSLKNAPSHISLASSAAHSELFGIKFELETDSGAVVEIGMPPFIVPNRPDGSPDKAELQAIHGQMSKAMLEVRNSAIEMAGQGAVKLPEFVDLLAQKGLGTGWKVSAAPEHAGTIENIEIRKPTAQKLAGDNIYSQMNISLNGNESAELIASVEEHFAHDPRFAEQSAMGTAYQGLKSLAAQHGLDPAGAPAVHLNKALANTLAIPSILLQAEPGLDSDHDLSSAVKELFSVWVKDSLPNILATTSATKDDLAHLKAFATEHAAPFVAGQLHAVRTTLEAMPHSRDNEPAAWGKFAQNHGGYFDSSTLRSLKQHAGLNLDAPHFKHILDAAEVLDKSMVNDVFVDAGGNEVNEGDAGFDALQETYDRNNSAFNDLIAHAPQAWNKSAFFDGVESTVVKEIAHMIQKIGSDEVIGVPATRFQHEEFGPSKGIGVRKDTQLPHDETDPVKLRTSVAEVRNGGIMEHFFTTPPA</sequence>
<organism evidence="2 3">
    <name type="scientific">Massilia violaceinigra</name>
    <dbReference type="NCBI Taxonomy" id="2045208"/>
    <lineage>
        <taxon>Bacteria</taxon>
        <taxon>Pseudomonadati</taxon>
        <taxon>Pseudomonadota</taxon>
        <taxon>Betaproteobacteria</taxon>
        <taxon>Burkholderiales</taxon>
        <taxon>Oxalobacteraceae</taxon>
        <taxon>Telluria group</taxon>
        <taxon>Massilia</taxon>
    </lineage>
</organism>
<evidence type="ECO:0000256" key="1">
    <source>
        <dbReference type="SAM" id="MobiDB-lite"/>
    </source>
</evidence>
<evidence type="ECO:0000313" key="3">
    <source>
        <dbReference type="Proteomes" id="UP000831532"/>
    </source>
</evidence>
<gene>
    <name evidence="2" type="ORF">INH39_16100</name>
</gene>
<dbReference type="RefSeq" id="WP_243494043.1">
    <property type="nucleotide sequence ID" value="NZ_CP063361.1"/>
</dbReference>
<proteinExistence type="predicted"/>
<dbReference type="EMBL" id="CP063361">
    <property type="protein sequence ID" value="UOD33018.1"/>
    <property type="molecule type" value="Genomic_DNA"/>
</dbReference>
<dbReference type="Proteomes" id="UP000831532">
    <property type="component" value="Chromosome"/>
</dbReference>